<protein>
    <submittedName>
        <fullName evidence="2">Mat/Ecp fimbriae outer membrane usher protein</fullName>
    </submittedName>
</protein>
<proteinExistence type="predicted"/>
<reference evidence="2 3" key="1">
    <citation type="submission" date="2020-06" db="EMBL/GenBank/DDBJ databases">
        <title>Genome sequence of Paramixta manurensis strain PD-1.</title>
        <authorList>
            <person name="Lee C.W."/>
            <person name="Kim J."/>
        </authorList>
    </citation>
    <scope>NUCLEOTIDE SEQUENCE [LARGE SCALE GENOMIC DNA]</scope>
    <source>
        <strain evidence="2 3">PD-1</strain>
    </source>
</reference>
<dbReference type="AlphaFoldDB" id="A0A6M8UFQ4"/>
<dbReference type="PANTHER" id="PTHR30451:SF5">
    <property type="entry name" value="SLR0019 PROTEIN"/>
    <property type="match status" value="1"/>
</dbReference>
<evidence type="ECO:0000313" key="2">
    <source>
        <dbReference type="EMBL" id="QKJ88639.1"/>
    </source>
</evidence>
<gene>
    <name evidence="2" type="ORF">PMPD1_3725</name>
</gene>
<organism evidence="2 3">
    <name type="scientific">Paramixta manurensis</name>
    <dbReference type="NCBI Taxonomy" id="2740817"/>
    <lineage>
        <taxon>Bacteria</taxon>
        <taxon>Pseudomonadati</taxon>
        <taxon>Pseudomonadota</taxon>
        <taxon>Gammaproteobacteria</taxon>
        <taxon>Enterobacterales</taxon>
        <taxon>Erwiniaceae</taxon>
        <taxon>Paramixta</taxon>
    </lineage>
</organism>
<dbReference type="EMBL" id="CP054212">
    <property type="protein sequence ID" value="QKJ88639.1"/>
    <property type="molecule type" value="Genomic_DNA"/>
</dbReference>
<dbReference type="GO" id="GO:0015473">
    <property type="term" value="F:fimbrial usher porin activity"/>
    <property type="evidence" value="ECO:0007669"/>
    <property type="project" value="InterPro"/>
</dbReference>
<dbReference type="GO" id="GO:0009279">
    <property type="term" value="C:cell outer membrane"/>
    <property type="evidence" value="ECO:0007669"/>
    <property type="project" value="TreeGrafter"/>
</dbReference>
<name>A0A6M8UFQ4_9GAMM</name>
<evidence type="ECO:0000259" key="1">
    <source>
        <dbReference type="Pfam" id="PF16967"/>
    </source>
</evidence>
<evidence type="ECO:0000313" key="3">
    <source>
        <dbReference type="Proteomes" id="UP000505325"/>
    </source>
</evidence>
<dbReference type="InterPro" id="IPR000015">
    <property type="entry name" value="Fimb_usher"/>
</dbReference>
<accession>A0A6M8UFQ4</accession>
<keyword evidence="3" id="KW-1185">Reference proteome</keyword>
<sequence length="857" mass="95758">MNSKFAFSAICLGCAISMEPSSVGASGVALPPGFEDIFSARQNGIFDIVYGEASIGSLSIEYDRTSVSLSSPQTVVEQITAVDMPALTLSNAQLLKELSQPLRRISKQGFTHDKIAAWINESDATLHLIFPASLFKEPNAANDRTYILHKSKPGFVHSHNLNFLSDSYNDSFTLASNDTLNLTGNSYIRSIWSYSDDINFNLEELALYLEHGNNRFKGGRQRLGDNFTYSTPSLTYSFFNPVSFDGVSLGYMTDNYLRPTEGASSPVTVYMPQAGTVEVYRNGRLIDLQQFPAGMQQLNTNSWPSGGYDVKLVLKLANGSREEKIQPFFKRNGMFRSGDLEYSFQLGRYDQRQGHLRSKEDYRCFSSDCDPRSQRVDNNNLASATLGYTTQSAISLGGGALLDDNHLYYNASIDIPVNFLLAERLYSDTLLGNDGSYGYQLGVSKSLYNMGFNLSYRDNRYKGEERDYRRFGVVSAYDFNYLQFSTSLFLPYNIGLSAIYSMNTLYQDYGRQDKTNYKTWDLSLNRDFTLNDNLNLRVDLGYHHGKNEYISSRDKNNARNENTDNRVFAQFTLGMRERSYNHYQSLYLRSKLSDKGADDNIYTADYALDLENPEFDRGGKYSVNASLGNGPDYQTTSGLGATVDNRLGYTSVGVNKSYGNNSYRQYYLSQRSGFAVGDGDIAYGKMDNNAALIVDATDLPKDQYFEVRNRDASSVLVKGGQKTTLSVPAYQKVSPTIEQVYTGDTNAFYNLSTKSTSTWAMPGQAYSVKVSATKNQTVTGRIYYQGAPMANARVVGGNTLTDEEGLFVGDFTLGIESKLTTLSVKKDGRNYVCPLRDSNIKQTQGVMQIREVECEIE</sequence>
<feature type="domain" description="Pilus assembly protein E-set like" evidence="1">
    <location>
        <begin position="265"/>
        <end position="329"/>
    </location>
</feature>
<dbReference type="InterPro" id="IPR032636">
    <property type="entry name" value="Pilus_assem_E-set-like_dom"/>
</dbReference>
<dbReference type="GO" id="GO:0009297">
    <property type="term" value="P:pilus assembly"/>
    <property type="evidence" value="ECO:0007669"/>
    <property type="project" value="InterPro"/>
</dbReference>
<dbReference type="PANTHER" id="PTHR30451">
    <property type="entry name" value="OUTER MEMBRANE USHER PROTEIN"/>
    <property type="match status" value="1"/>
</dbReference>
<dbReference type="KEGG" id="pmak:PMPD1_3725"/>
<dbReference type="Pfam" id="PF16967">
    <property type="entry name" value="TcfC"/>
    <property type="match status" value="1"/>
</dbReference>
<dbReference type="Proteomes" id="UP000505325">
    <property type="component" value="Chromosome"/>
</dbReference>
<dbReference type="RefSeq" id="WP_173635494.1">
    <property type="nucleotide sequence ID" value="NZ_CP054212.1"/>
</dbReference>